<accession>A0A7W6AGG9</accession>
<evidence type="ECO:0000256" key="1">
    <source>
        <dbReference type="SAM" id="MobiDB-lite"/>
    </source>
</evidence>
<sequence length="96" mass="9932">MTNHRLTRTAAALLVLLPVAVSPALAAHRHAPRVTGVPTTYDTLGSADPDRTGSIRSTGGFGFPGRSMRSSTLGNAEFPERDPIAQNLGTTSGGGF</sequence>
<dbReference type="RefSeq" id="WP_183506088.1">
    <property type="nucleotide sequence ID" value="NZ_BSPG01000007.1"/>
</dbReference>
<proteinExistence type="predicted"/>
<organism evidence="4 5">
    <name type="scientific">Methylobacterium brachythecii</name>
    <dbReference type="NCBI Taxonomy" id="1176177"/>
    <lineage>
        <taxon>Bacteria</taxon>
        <taxon>Pseudomonadati</taxon>
        <taxon>Pseudomonadota</taxon>
        <taxon>Alphaproteobacteria</taxon>
        <taxon>Hyphomicrobiales</taxon>
        <taxon>Methylobacteriaceae</taxon>
        <taxon>Methylobacterium</taxon>
    </lineage>
</organism>
<reference evidence="6" key="2">
    <citation type="journal article" date="2019" name="Int. J. Syst. Evol. Microbiol.">
        <title>The Global Catalogue of Microorganisms (GCM) 10K type strain sequencing project: providing services to taxonomists for standard genome sequencing and annotation.</title>
        <authorList>
            <consortium name="The Broad Institute Genomics Platform"/>
            <consortium name="The Broad Institute Genome Sequencing Center for Infectious Disease"/>
            <person name="Wu L."/>
            <person name="Ma J."/>
        </authorList>
    </citation>
    <scope>NUCLEOTIDE SEQUENCE [LARGE SCALE GENOMIC DNA]</scope>
    <source>
        <strain evidence="6">NBRC 107710</strain>
    </source>
</reference>
<name>A0A7W6AGG9_9HYPH</name>
<protein>
    <submittedName>
        <fullName evidence="4">Uncharacterized protein</fullName>
    </submittedName>
</protein>
<comment type="caution">
    <text evidence="4">The sequence shown here is derived from an EMBL/GenBank/DDBJ whole genome shotgun (WGS) entry which is preliminary data.</text>
</comment>
<gene>
    <name evidence="3" type="ORF">GCM10007884_17860</name>
    <name evidence="4" type="ORF">GGR33_002377</name>
</gene>
<evidence type="ECO:0000313" key="6">
    <source>
        <dbReference type="Proteomes" id="UP001156881"/>
    </source>
</evidence>
<dbReference type="EMBL" id="BSPG01000007">
    <property type="protein sequence ID" value="GLS43801.1"/>
    <property type="molecule type" value="Genomic_DNA"/>
</dbReference>
<keyword evidence="2" id="KW-0732">Signal</keyword>
<reference evidence="3" key="4">
    <citation type="submission" date="2023-01" db="EMBL/GenBank/DDBJ databases">
        <title>Draft genome sequence of Methylobacterium brachythecii strain NBRC 107710.</title>
        <authorList>
            <person name="Sun Q."/>
            <person name="Mori K."/>
        </authorList>
    </citation>
    <scope>NUCLEOTIDE SEQUENCE</scope>
    <source>
        <strain evidence="3">NBRC 107710</strain>
    </source>
</reference>
<reference evidence="4 5" key="3">
    <citation type="submission" date="2020-08" db="EMBL/GenBank/DDBJ databases">
        <title>Genomic Encyclopedia of Type Strains, Phase IV (KMG-IV): sequencing the most valuable type-strain genomes for metagenomic binning, comparative biology and taxonomic classification.</title>
        <authorList>
            <person name="Goeker M."/>
        </authorList>
    </citation>
    <scope>NUCLEOTIDE SEQUENCE [LARGE SCALE GENOMIC DNA]</scope>
    <source>
        <strain evidence="4 5">DSM 24105</strain>
    </source>
</reference>
<feature type="chain" id="PRO_5031312505" evidence="2">
    <location>
        <begin position="27"/>
        <end position="96"/>
    </location>
</feature>
<keyword evidence="6" id="KW-1185">Reference proteome</keyword>
<evidence type="ECO:0000313" key="3">
    <source>
        <dbReference type="EMBL" id="GLS43801.1"/>
    </source>
</evidence>
<dbReference type="AlphaFoldDB" id="A0A7W6AGG9"/>
<evidence type="ECO:0000256" key="2">
    <source>
        <dbReference type="SAM" id="SignalP"/>
    </source>
</evidence>
<feature type="signal peptide" evidence="2">
    <location>
        <begin position="1"/>
        <end position="26"/>
    </location>
</feature>
<reference evidence="3" key="1">
    <citation type="journal article" date="2014" name="Int. J. Syst. Evol. Microbiol.">
        <title>Complete genome of a new Firmicutes species belonging to the dominant human colonic microbiota ('Ruminococcus bicirculans') reveals two chromosomes and a selective capacity to utilize plant glucans.</title>
        <authorList>
            <consortium name="NISC Comparative Sequencing Program"/>
            <person name="Wegmann U."/>
            <person name="Louis P."/>
            <person name="Goesmann A."/>
            <person name="Henrissat B."/>
            <person name="Duncan S.H."/>
            <person name="Flint H.J."/>
        </authorList>
    </citation>
    <scope>NUCLEOTIDE SEQUENCE</scope>
    <source>
        <strain evidence="3">NBRC 107710</strain>
    </source>
</reference>
<dbReference type="Proteomes" id="UP001156881">
    <property type="component" value="Unassembled WGS sequence"/>
</dbReference>
<evidence type="ECO:0000313" key="5">
    <source>
        <dbReference type="Proteomes" id="UP000517759"/>
    </source>
</evidence>
<dbReference type="Proteomes" id="UP000517759">
    <property type="component" value="Unassembled WGS sequence"/>
</dbReference>
<feature type="region of interest" description="Disordered" evidence="1">
    <location>
        <begin position="34"/>
        <end position="96"/>
    </location>
</feature>
<dbReference type="EMBL" id="JACIDN010000004">
    <property type="protein sequence ID" value="MBB3902875.1"/>
    <property type="molecule type" value="Genomic_DNA"/>
</dbReference>
<evidence type="ECO:0000313" key="4">
    <source>
        <dbReference type="EMBL" id="MBB3902875.1"/>
    </source>
</evidence>